<evidence type="ECO:0000259" key="1">
    <source>
        <dbReference type="PROSITE" id="PS50994"/>
    </source>
</evidence>
<proteinExistence type="predicted"/>
<organism evidence="2 3">
    <name type="scientific">Rheinheimera riviphila</name>
    <dbReference type="NCBI Taxonomy" id="1834037"/>
    <lineage>
        <taxon>Bacteria</taxon>
        <taxon>Pseudomonadati</taxon>
        <taxon>Pseudomonadota</taxon>
        <taxon>Gammaproteobacteria</taxon>
        <taxon>Chromatiales</taxon>
        <taxon>Chromatiaceae</taxon>
        <taxon>Rheinheimera</taxon>
    </lineage>
</organism>
<dbReference type="OrthoDB" id="5756824at2"/>
<dbReference type="Pfam" id="PF13683">
    <property type="entry name" value="rve_3"/>
    <property type="match status" value="1"/>
</dbReference>
<gene>
    <name evidence="2" type="ORF">EOE67_17050</name>
</gene>
<dbReference type="PROSITE" id="PS50994">
    <property type="entry name" value="INTEGRASE"/>
    <property type="match status" value="1"/>
</dbReference>
<sequence length="310" mass="35944">MHLMLLLLLLCLLLLLDMLLRRVRSHWIIGTCGRPKYYHPPIKISAVKISALPLPHAKNHKKPQWVIDKVLALAAVSGYGAGKVAQLFNQRYRHSGDSVSKTFVYQQMKTQQYQIQVLRRKLKHQPPKSMPVNHSWGMDLTTVTLNPRQQLFLGIVDHGSRLNLRLQQVSSKHSAVIMLELVQTIRQFGLPKFIRHDNEACFCSHWLKLCLTLLGIKQQKSQVACPWQNGRIERFFGTFKQMFRQLDFNGCQLQHELEIYRSWYNHVRPHQNLNGLTPAEIWLGRPSKNQHHASWVSAWHGVLCGYYVPG</sequence>
<dbReference type="Gene3D" id="3.30.420.10">
    <property type="entry name" value="Ribonuclease H-like superfamily/Ribonuclease H"/>
    <property type="match status" value="1"/>
</dbReference>
<protein>
    <submittedName>
        <fullName evidence="2">Transposase</fullName>
    </submittedName>
</protein>
<dbReference type="Proteomes" id="UP000283077">
    <property type="component" value="Unassembled WGS sequence"/>
</dbReference>
<dbReference type="EMBL" id="SACS01000022">
    <property type="protein sequence ID" value="RVU33429.1"/>
    <property type="molecule type" value="Genomic_DNA"/>
</dbReference>
<dbReference type="InterPro" id="IPR036397">
    <property type="entry name" value="RNaseH_sf"/>
</dbReference>
<evidence type="ECO:0000313" key="2">
    <source>
        <dbReference type="EMBL" id="RVU33429.1"/>
    </source>
</evidence>
<dbReference type="InterPro" id="IPR001584">
    <property type="entry name" value="Integrase_cat-core"/>
</dbReference>
<dbReference type="AlphaFoldDB" id="A0A437QFU5"/>
<accession>A0A437QFU5</accession>
<dbReference type="PANTHER" id="PTHR47515:SF2">
    <property type="entry name" value="INTEGRASE CORE DOMAIN PROTEIN"/>
    <property type="match status" value="1"/>
</dbReference>
<dbReference type="InterPro" id="IPR012337">
    <property type="entry name" value="RNaseH-like_sf"/>
</dbReference>
<dbReference type="GO" id="GO:0003676">
    <property type="term" value="F:nucleic acid binding"/>
    <property type="evidence" value="ECO:0007669"/>
    <property type="project" value="InterPro"/>
</dbReference>
<evidence type="ECO:0000313" key="3">
    <source>
        <dbReference type="Proteomes" id="UP000283077"/>
    </source>
</evidence>
<comment type="caution">
    <text evidence="2">The sequence shown here is derived from an EMBL/GenBank/DDBJ whole genome shotgun (WGS) entry which is preliminary data.</text>
</comment>
<dbReference type="SUPFAM" id="SSF53098">
    <property type="entry name" value="Ribonuclease H-like"/>
    <property type="match status" value="1"/>
</dbReference>
<dbReference type="PANTHER" id="PTHR47515">
    <property type="entry name" value="LOW CALCIUM RESPONSE LOCUS PROTEIN T"/>
    <property type="match status" value="1"/>
</dbReference>
<keyword evidence="3" id="KW-1185">Reference proteome</keyword>
<name>A0A437QFU5_9GAMM</name>
<feature type="domain" description="Integrase catalytic" evidence="1">
    <location>
        <begin position="127"/>
        <end position="286"/>
    </location>
</feature>
<reference evidence="2 3" key="1">
    <citation type="submission" date="2019-01" db="EMBL/GenBank/DDBJ databases">
        <authorList>
            <person name="Chen W.-M."/>
        </authorList>
    </citation>
    <scope>NUCLEOTIDE SEQUENCE [LARGE SCALE GENOMIC DNA]</scope>
    <source>
        <strain evidence="2 3">KYPC3</strain>
    </source>
</reference>
<dbReference type="GO" id="GO:0015074">
    <property type="term" value="P:DNA integration"/>
    <property type="evidence" value="ECO:0007669"/>
    <property type="project" value="InterPro"/>
</dbReference>